<dbReference type="RefSeq" id="WP_309942611.1">
    <property type="nucleotide sequence ID" value="NZ_AP025308.1"/>
</dbReference>
<organism evidence="1 2">
    <name type="scientific">Aureibacter tunicatorum</name>
    <dbReference type="NCBI Taxonomy" id="866807"/>
    <lineage>
        <taxon>Bacteria</taxon>
        <taxon>Pseudomonadati</taxon>
        <taxon>Bacteroidota</taxon>
        <taxon>Cytophagia</taxon>
        <taxon>Cytophagales</taxon>
        <taxon>Persicobacteraceae</taxon>
        <taxon>Aureibacter</taxon>
    </lineage>
</organism>
<proteinExistence type="predicted"/>
<keyword evidence="2" id="KW-1185">Reference proteome</keyword>
<accession>A0AAE3XPG2</accession>
<name>A0AAE3XPG2_9BACT</name>
<dbReference type="EMBL" id="JAVDQD010000010">
    <property type="protein sequence ID" value="MDR6241656.1"/>
    <property type="molecule type" value="Genomic_DNA"/>
</dbReference>
<evidence type="ECO:0000313" key="2">
    <source>
        <dbReference type="Proteomes" id="UP001185092"/>
    </source>
</evidence>
<dbReference type="Proteomes" id="UP001185092">
    <property type="component" value="Unassembled WGS sequence"/>
</dbReference>
<dbReference type="AlphaFoldDB" id="A0AAE3XPG2"/>
<reference evidence="1" key="1">
    <citation type="submission" date="2023-07" db="EMBL/GenBank/DDBJ databases">
        <title>Genomic Encyclopedia of Type Strains, Phase IV (KMG-IV): sequencing the most valuable type-strain genomes for metagenomic binning, comparative biology and taxonomic classification.</title>
        <authorList>
            <person name="Goeker M."/>
        </authorList>
    </citation>
    <scope>NUCLEOTIDE SEQUENCE</scope>
    <source>
        <strain evidence="1">DSM 26174</strain>
    </source>
</reference>
<evidence type="ECO:0000313" key="1">
    <source>
        <dbReference type="EMBL" id="MDR6241656.1"/>
    </source>
</evidence>
<comment type="caution">
    <text evidence="1">The sequence shown here is derived from an EMBL/GenBank/DDBJ whole genome shotgun (WGS) entry which is preliminary data.</text>
</comment>
<protein>
    <submittedName>
        <fullName evidence="1">Uncharacterized protein</fullName>
    </submittedName>
</protein>
<gene>
    <name evidence="1" type="ORF">HNQ88_004743</name>
</gene>
<sequence length="277" mass="32521">MLQNYIKVFNFRVHHEFYDAFVENMYDIRFSLFDEEREEEVDYQFFSKKIGSVYSICSKEKLLDILKEDLVKRKLSLIISLVPLPVYHSAISDLPETDTQKLIVYEKLDESDGKKEFRKYLVKDANEDDNNVLMQPLFPQNKIIKQTIQVILPLNNLKFDSSVEINLYINSKRYFWKYIINDSRSKFDNVEVDLSDKTGLLFELDAKDGNYTEFISNRSLPAKKSYGILPHLILTKQLETTISRMTLELPRPDISNLTVEKNADGKYINIAKIFNNI</sequence>